<evidence type="ECO:0000313" key="7">
    <source>
        <dbReference type="EMBL" id="PWZ30346.1"/>
    </source>
</evidence>
<dbReference type="InterPro" id="IPR050300">
    <property type="entry name" value="GDXG_lipolytic_enzyme"/>
</dbReference>
<gene>
    <name evidence="7" type="primary">IMCE_2</name>
    <name evidence="7" type="ORF">Zm00014a_033329</name>
</gene>
<protein>
    <recommendedName>
        <fullName evidence="4">protein-S-isoprenylcysteine alpha-carbonyl methylesterase</fullName>
        <ecNumber evidence="4">3.1.1.n2</ecNumber>
    </recommendedName>
</protein>
<dbReference type="Proteomes" id="UP000251960">
    <property type="component" value="Chromosome 3"/>
</dbReference>
<comment type="caution">
    <text evidence="7">The sequence shown here is derived from an EMBL/GenBank/DDBJ whole genome shotgun (WGS) entry which is preliminary data.</text>
</comment>
<keyword evidence="2" id="KW-0378">Hydrolase</keyword>
<dbReference type="EC" id="3.1.1.n2" evidence="4"/>
<name>A0A3L6FAW5_MAIZE</name>
<dbReference type="InterPro" id="IPR029058">
    <property type="entry name" value="AB_hydrolase_fold"/>
</dbReference>
<evidence type="ECO:0000256" key="4">
    <source>
        <dbReference type="ARBA" id="ARBA00038928"/>
    </source>
</evidence>
<feature type="domain" description="BD-FAE-like" evidence="6">
    <location>
        <begin position="163"/>
        <end position="213"/>
    </location>
</feature>
<dbReference type="PANTHER" id="PTHR48081">
    <property type="entry name" value="AB HYDROLASE SUPERFAMILY PROTEIN C4A8.06C"/>
    <property type="match status" value="1"/>
</dbReference>
<reference evidence="7 8" key="1">
    <citation type="journal article" date="2018" name="Nat. Genet.">
        <title>Extensive intraspecific gene order and gene structural variations between Mo17 and other maize genomes.</title>
        <authorList>
            <person name="Sun S."/>
            <person name="Zhou Y."/>
            <person name="Chen J."/>
            <person name="Shi J."/>
            <person name="Zhao H."/>
            <person name="Zhao H."/>
            <person name="Song W."/>
            <person name="Zhang M."/>
            <person name="Cui Y."/>
            <person name="Dong X."/>
            <person name="Liu H."/>
            <person name="Ma X."/>
            <person name="Jiao Y."/>
            <person name="Wang B."/>
            <person name="Wei X."/>
            <person name="Stein J.C."/>
            <person name="Glaubitz J.C."/>
            <person name="Lu F."/>
            <person name="Yu G."/>
            <person name="Liang C."/>
            <person name="Fengler K."/>
            <person name="Li B."/>
            <person name="Rafalski A."/>
            <person name="Schnable P.S."/>
            <person name="Ware D.H."/>
            <person name="Buckler E.S."/>
            <person name="Lai J."/>
        </authorList>
    </citation>
    <scope>NUCLEOTIDE SEQUENCE [LARGE SCALE GENOMIC DNA]</scope>
    <source>
        <strain evidence="8">cv. Missouri 17</strain>
        <tissue evidence="7">Seedling</tissue>
    </source>
</reference>
<dbReference type="Gene3D" id="3.40.50.1820">
    <property type="entry name" value="alpha/beta hydrolase"/>
    <property type="match status" value="1"/>
</dbReference>
<dbReference type="GO" id="GO:0000139">
    <property type="term" value="C:Golgi membrane"/>
    <property type="evidence" value="ECO:0007669"/>
    <property type="project" value="UniProtKB-SubCell"/>
</dbReference>
<dbReference type="GO" id="GO:0016787">
    <property type="term" value="F:hydrolase activity"/>
    <property type="evidence" value="ECO:0007669"/>
    <property type="project" value="UniProtKB-KW"/>
</dbReference>
<dbReference type="Pfam" id="PF20434">
    <property type="entry name" value="BD-FAE"/>
    <property type="match status" value="1"/>
</dbReference>
<organism evidence="7 8">
    <name type="scientific">Zea mays</name>
    <name type="common">Maize</name>
    <dbReference type="NCBI Taxonomy" id="4577"/>
    <lineage>
        <taxon>Eukaryota</taxon>
        <taxon>Viridiplantae</taxon>
        <taxon>Streptophyta</taxon>
        <taxon>Embryophyta</taxon>
        <taxon>Tracheophyta</taxon>
        <taxon>Spermatophyta</taxon>
        <taxon>Magnoliopsida</taxon>
        <taxon>Liliopsida</taxon>
        <taxon>Poales</taxon>
        <taxon>Poaceae</taxon>
        <taxon>PACMAD clade</taxon>
        <taxon>Panicoideae</taxon>
        <taxon>Andropogonodae</taxon>
        <taxon>Andropogoneae</taxon>
        <taxon>Tripsacinae</taxon>
        <taxon>Zea</taxon>
    </lineage>
</organism>
<comment type="subcellular location">
    <subcellularLocation>
        <location evidence="1">Golgi apparatus membrane</location>
        <topology evidence="1">Multi-pass membrane protein</topology>
    </subcellularLocation>
</comment>
<evidence type="ECO:0000256" key="2">
    <source>
        <dbReference type="ARBA" id="ARBA00022801"/>
    </source>
</evidence>
<dbReference type="AlphaFoldDB" id="A0A3L6FAW5"/>
<evidence type="ECO:0000256" key="1">
    <source>
        <dbReference type="ARBA" id="ARBA00004653"/>
    </source>
</evidence>
<proteinExistence type="inferred from homology"/>
<evidence type="ECO:0000256" key="3">
    <source>
        <dbReference type="ARBA" id="ARBA00038028"/>
    </source>
</evidence>
<dbReference type="PANTHER" id="PTHR48081:SF33">
    <property type="entry name" value="KYNURENINE FORMAMIDASE"/>
    <property type="match status" value="1"/>
</dbReference>
<sequence>MVVTPVQADAKYWTMDDVVSSTKGSTTTHQIPPPSKSMGPDLAPAYNAFSHLPRVKQKLKGQKGRAKQQISLHGLKLGSNNKDATRGNLVIGFWDMNSAEKILMLQKGSGCCSRVADCLCCISSFSVSLVCGTKVDTVLSMNTSTFVTGGAWIIGNFPQGTISDMVSDASEAMSFICNNVVSFAGDPNKIYLMGQSAGAHITACALLEQAIKEPKGENTYWNVAQIKAYFGLSGGYNIQNLVDHFHERGVFIVKYFSGL</sequence>
<evidence type="ECO:0000256" key="5">
    <source>
        <dbReference type="ARBA" id="ARBA00049507"/>
    </source>
</evidence>
<dbReference type="EMBL" id="NCVQ01000004">
    <property type="protein sequence ID" value="PWZ30346.1"/>
    <property type="molecule type" value="Genomic_DNA"/>
</dbReference>
<dbReference type="SUPFAM" id="SSF53474">
    <property type="entry name" value="alpha/beta-Hydrolases"/>
    <property type="match status" value="1"/>
</dbReference>
<dbReference type="ExpressionAtlas" id="A0A3L6FAW5">
    <property type="expression patterns" value="baseline"/>
</dbReference>
<comment type="similarity">
    <text evidence="3">Belongs to the AB hydrolase superfamily. Isoprenylcysteine methylesterase family.</text>
</comment>
<evidence type="ECO:0000259" key="6">
    <source>
        <dbReference type="Pfam" id="PF20434"/>
    </source>
</evidence>
<accession>A0A3L6FAW5</accession>
<evidence type="ECO:0000313" key="8">
    <source>
        <dbReference type="Proteomes" id="UP000251960"/>
    </source>
</evidence>
<dbReference type="InterPro" id="IPR049492">
    <property type="entry name" value="BD-FAE-like_dom"/>
</dbReference>
<comment type="catalytic activity">
    <reaction evidence="5">
        <text>[protein]-C-terminal S-[(2E,6E)-farnesyl]-L-cysteine methyl ester + H2O = [protein]-C-terminal S-[(2E,6E)-farnesyl]-L-cysteine + methanol + H(+)</text>
        <dbReference type="Rhea" id="RHEA:48520"/>
        <dbReference type="Rhea" id="RHEA-COMP:12125"/>
        <dbReference type="Rhea" id="RHEA-COMP:12126"/>
        <dbReference type="ChEBI" id="CHEBI:15377"/>
        <dbReference type="ChEBI" id="CHEBI:15378"/>
        <dbReference type="ChEBI" id="CHEBI:17790"/>
        <dbReference type="ChEBI" id="CHEBI:90510"/>
        <dbReference type="ChEBI" id="CHEBI:90511"/>
        <dbReference type="EC" id="3.1.1.n2"/>
    </reaction>
</comment>